<gene>
    <name evidence="1" type="ORF">DARMORV10_A03P51290.1</name>
</gene>
<organism evidence="1">
    <name type="scientific">Brassica napus</name>
    <name type="common">Rape</name>
    <dbReference type="NCBI Taxonomy" id="3708"/>
    <lineage>
        <taxon>Eukaryota</taxon>
        <taxon>Viridiplantae</taxon>
        <taxon>Streptophyta</taxon>
        <taxon>Embryophyta</taxon>
        <taxon>Tracheophyta</taxon>
        <taxon>Spermatophyta</taxon>
        <taxon>Magnoliopsida</taxon>
        <taxon>eudicotyledons</taxon>
        <taxon>Gunneridae</taxon>
        <taxon>Pentapetalae</taxon>
        <taxon>rosids</taxon>
        <taxon>malvids</taxon>
        <taxon>Brassicales</taxon>
        <taxon>Brassicaceae</taxon>
        <taxon>Brassiceae</taxon>
        <taxon>Brassica</taxon>
    </lineage>
</organism>
<dbReference type="Proteomes" id="UP001295469">
    <property type="component" value="Chromosome A03"/>
</dbReference>
<reference evidence="1" key="1">
    <citation type="submission" date="2021-01" db="EMBL/GenBank/DDBJ databases">
        <authorList>
            <consortium name="Genoscope - CEA"/>
            <person name="William W."/>
        </authorList>
    </citation>
    <scope>NUCLEOTIDE SEQUENCE</scope>
</reference>
<sequence>MCQILNRKDLMPDRIFRSGVIGAIQISMLSDGDLR</sequence>
<evidence type="ECO:0000313" key="1">
    <source>
        <dbReference type="EMBL" id="CAF2130293.1"/>
    </source>
</evidence>
<protein>
    <submittedName>
        <fullName evidence="1">(rape) hypothetical protein</fullName>
    </submittedName>
</protein>
<dbReference type="AlphaFoldDB" id="A0A816VPI6"/>
<accession>A0A816VPI6</accession>
<name>A0A816VPI6_BRANA</name>
<proteinExistence type="predicted"/>
<dbReference type="EMBL" id="HG994357">
    <property type="protein sequence ID" value="CAF2130293.1"/>
    <property type="molecule type" value="Genomic_DNA"/>
</dbReference>